<sequence length="110" mass="11793">MFTYIIRLGVLAAVAVALGSAMTAPAGAGPVTKCAGFTVKRPNYTVDVSALRTRDVSCAKARRVVRGFYKVAGGGSSVRIVQGFECSGQGNDRLLCFDIDRVVKWKQHVR</sequence>
<feature type="signal peptide" evidence="1">
    <location>
        <begin position="1"/>
        <end position="28"/>
    </location>
</feature>
<feature type="chain" id="PRO_5024931679" description="Beta/gamma crystallin" evidence="1">
    <location>
        <begin position="29"/>
        <end position="110"/>
    </location>
</feature>
<protein>
    <recommendedName>
        <fullName evidence="4">Beta/gamma crystallin</fullName>
    </recommendedName>
</protein>
<evidence type="ECO:0000313" key="2">
    <source>
        <dbReference type="EMBL" id="RKQ90913.1"/>
    </source>
</evidence>
<comment type="caution">
    <text evidence="2">The sequence shown here is derived from an EMBL/GenBank/DDBJ whole genome shotgun (WGS) entry which is preliminary data.</text>
</comment>
<keyword evidence="1" id="KW-0732">Signal</keyword>
<dbReference type="EMBL" id="RBIL01000001">
    <property type="protein sequence ID" value="RKQ90913.1"/>
    <property type="molecule type" value="Genomic_DNA"/>
</dbReference>
<reference evidence="2 3" key="1">
    <citation type="submission" date="2018-10" db="EMBL/GenBank/DDBJ databases">
        <title>Genomic Encyclopedia of Archaeal and Bacterial Type Strains, Phase II (KMG-II): from individual species to whole genera.</title>
        <authorList>
            <person name="Goeker M."/>
        </authorList>
    </citation>
    <scope>NUCLEOTIDE SEQUENCE [LARGE SCALE GENOMIC DNA]</scope>
    <source>
        <strain evidence="2 3">DSM 14954</strain>
    </source>
</reference>
<evidence type="ECO:0008006" key="4">
    <source>
        <dbReference type="Google" id="ProtNLM"/>
    </source>
</evidence>
<name>A0A660LAL0_9ACTN</name>
<accession>A0A660LAL0</accession>
<evidence type="ECO:0000256" key="1">
    <source>
        <dbReference type="SAM" id="SignalP"/>
    </source>
</evidence>
<dbReference type="Proteomes" id="UP000278962">
    <property type="component" value="Unassembled WGS sequence"/>
</dbReference>
<keyword evidence="3" id="KW-1185">Reference proteome</keyword>
<dbReference type="AlphaFoldDB" id="A0A660LAL0"/>
<organism evidence="2 3">
    <name type="scientific">Solirubrobacter pauli</name>
    <dbReference type="NCBI Taxonomy" id="166793"/>
    <lineage>
        <taxon>Bacteria</taxon>
        <taxon>Bacillati</taxon>
        <taxon>Actinomycetota</taxon>
        <taxon>Thermoleophilia</taxon>
        <taxon>Solirubrobacterales</taxon>
        <taxon>Solirubrobacteraceae</taxon>
        <taxon>Solirubrobacter</taxon>
    </lineage>
</organism>
<proteinExistence type="predicted"/>
<gene>
    <name evidence="2" type="ORF">C8N24_0728</name>
</gene>
<evidence type="ECO:0000313" key="3">
    <source>
        <dbReference type="Proteomes" id="UP000278962"/>
    </source>
</evidence>